<dbReference type="Proteomes" id="UP000828390">
    <property type="component" value="Unassembled WGS sequence"/>
</dbReference>
<evidence type="ECO:0000313" key="2">
    <source>
        <dbReference type="Proteomes" id="UP000828390"/>
    </source>
</evidence>
<protein>
    <submittedName>
        <fullName evidence="1">Uncharacterized protein</fullName>
    </submittedName>
</protein>
<dbReference type="EMBL" id="JAIWYP010000002">
    <property type="protein sequence ID" value="KAH3871869.1"/>
    <property type="molecule type" value="Genomic_DNA"/>
</dbReference>
<dbReference type="AlphaFoldDB" id="A0A9D4M9W1"/>
<accession>A0A9D4M9W1</accession>
<gene>
    <name evidence="1" type="ORF">DPMN_035084</name>
</gene>
<evidence type="ECO:0000313" key="1">
    <source>
        <dbReference type="EMBL" id="KAH3871869.1"/>
    </source>
</evidence>
<reference evidence="1" key="1">
    <citation type="journal article" date="2019" name="bioRxiv">
        <title>The Genome of the Zebra Mussel, Dreissena polymorpha: A Resource for Invasive Species Research.</title>
        <authorList>
            <person name="McCartney M.A."/>
            <person name="Auch B."/>
            <person name="Kono T."/>
            <person name="Mallez S."/>
            <person name="Zhang Y."/>
            <person name="Obille A."/>
            <person name="Becker A."/>
            <person name="Abrahante J.E."/>
            <person name="Garbe J."/>
            <person name="Badalamenti J.P."/>
            <person name="Herman A."/>
            <person name="Mangelson H."/>
            <person name="Liachko I."/>
            <person name="Sullivan S."/>
            <person name="Sone E.D."/>
            <person name="Koren S."/>
            <person name="Silverstein K.A.T."/>
            <person name="Beckman K.B."/>
            <person name="Gohl D.M."/>
        </authorList>
    </citation>
    <scope>NUCLEOTIDE SEQUENCE</scope>
    <source>
        <strain evidence="1">Duluth1</strain>
        <tissue evidence="1">Whole animal</tissue>
    </source>
</reference>
<sequence>MSPDTTFCARLFLQEGGLCRGRNKKNWMDKVKEWTFLHTDELFLAAKNRPDWRRI</sequence>
<name>A0A9D4M9W1_DREPO</name>
<reference evidence="1" key="2">
    <citation type="submission" date="2020-11" db="EMBL/GenBank/DDBJ databases">
        <authorList>
            <person name="McCartney M.A."/>
            <person name="Auch B."/>
            <person name="Kono T."/>
            <person name="Mallez S."/>
            <person name="Becker A."/>
            <person name="Gohl D.M."/>
            <person name="Silverstein K.A.T."/>
            <person name="Koren S."/>
            <person name="Bechman K.B."/>
            <person name="Herman A."/>
            <person name="Abrahante J.E."/>
            <person name="Garbe J."/>
        </authorList>
    </citation>
    <scope>NUCLEOTIDE SEQUENCE</scope>
    <source>
        <strain evidence="1">Duluth1</strain>
        <tissue evidence="1">Whole animal</tissue>
    </source>
</reference>
<organism evidence="1 2">
    <name type="scientific">Dreissena polymorpha</name>
    <name type="common">Zebra mussel</name>
    <name type="synonym">Mytilus polymorpha</name>
    <dbReference type="NCBI Taxonomy" id="45954"/>
    <lineage>
        <taxon>Eukaryota</taxon>
        <taxon>Metazoa</taxon>
        <taxon>Spiralia</taxon>
        <taxon>Lophotrochozoa</taxon>
        <taxon>Mollusca</taxon>
        <taxon>Bivalvia</taxon>
        <taxon>Autobranchia</taxon>
        <taxon>Heteroconchia</taxon>
        <taxon>Euheterodonta</taxon>
        <taxon>Imparidentia</taxon>
        <taxon>Neoheterodontei</taxon>
        <taxon>Myida</taxon>
        <taxon>Dreissenoidea</taxon>
        <taxon>Dreissenidae</taxon>
        <taxon>Dreissena</taxon>
    </lineage>
</organism>
<comment type="caution">
    <text evidence="1">The sequence shown here is derived from an EMBL/GenBank/DDBJ whole genome shotgun (WGS) entry which is preliminary data.</text>
</comment>
<proteinExistence type="predicted"/>
<keyword evidence="2" id="KW-1185">Reference proteome</keyword>